<protein>
    <recommendedName>
        <fullName evidence="5">28S ribosomal protein S18a, mitochondrial</fullName>
    </recommendedName>
</protein>
<dbReference type="KEGG" id="bgt:106050388"/>
<evidence type="ECO:0000313" key="4">
    <source>
        <dbReference type="Proteomes" id="UP000076420"/>
    </source>
</evidence>
<gene>
    <name evidence="3" type="primary">106050388</name>
</gene>
<dbReference type="Proteomes" id="UP000076420">
    <property type="component" value="Unassembled WGS sequence"/>
</dbReference>
<dbReference type="InterPro" id="IPR036870">
    <property type="entry name" value="Ribosomal_bS18_sf"/>
</dbReference>
<dbReference type="InterPro" id="IPR001648">
    <property type="entry name" value="Ribosomal_bS18"/>
</dbReference>
<name>A0A2C9K420_BIOGL</name>
<dbReference type="PANTHER" id="PTHR13479">
    <property type="entry name" value="30S RIBOSOMAL PROTEIN S18"/>
    <property type="match status" value="1"/>
</dbReference>
<proteinExistence type="predicted"/>
<organism evidence="3 4">
    <name type="scientific">Biomphalaria glabrata</name>
    <name type="common">Bloodfluke planorb</name>
    <name type="synonym">Freshwater snail</name>
    <dbReference type="NCBI Taxonomy" id="6526"/>
    <lineage>
        <taxon>Eukaryota</taxon>
        <taxon>Metazoa</taxon>
        <taxon>Spiralia</taxon>
        <taxon>Lophotrochozoa</taxon>
        <taxon>Mollusca</taxon>
        <taxon>Gastropoda</taxon>
        <taxon>Heterobranchia</taxon>
        <taxon>Euthyneura</taxon>
        <taxon>Panpulmonata</taxon>
        <taxon>Hygrophila</taxon>
        <taxon>Lymnaeoidea</taxon>
        <taxon>Planorbidae</taxon>
        <taxon>Biomphalaria</taxon>
    </lineage>
</organism>
<dbReference type="EnsemblMetazoa" id="BGLB012819-RB">
    <property type="protein sequence ID" value="BGLB012819-PB"/>
    <property type="gene ID" value="BGLB012819"/>
</dbReference>
<dbReference type="GO" id="GO:0070181">
    <property type="term" value="F:small ribosomal subunit rRNA binding"/>
    <property type="evidence" value="ECO:0007669"/>
    <property type="project" value="TreeGrafter"/>
</dbReference>
<dbReference type="VEuPathDB" id="VectorBase:BGLAX_032064"/>
<evidence type="ECO:0000313" key="3">
    <source>
        <dbReference type="EnsemblMetazoa" id="BGLB012819-PB"/>
    </source>
</evidence>
<keyword evidence="1" id="KW-0689">Ribosomal protein</keyword>
<dbReference type="GO" id="GO:0032543">
    <property type="term" value="P:mitochondrial translation"/>
    <property type="evidence" value="ECO:0007669"/>
    <property type="project" value="TreeGrafter"/>
</dbReference>
<evidence type="ECO:0000256" key="2">
    <source>
        <dbReference type="ARBA" id="ARBA00023274"/>
    </source>
</evidence>
<evidence type="ECO:0000256" key="1">
    <source>
        <dbReference type="ARBA" id="ARBA00022980"/>
    </source>
</evidence>
<accession>A0A2C9K420</accession>
<dbReference type="Gene3D" id="4.10.640.10">
    <property type="entry name" value="Ribosomal protein S18"/>
    <property type="match status" value="1"/>
</dbReference>
<dbReference type="PANTHER" id="PTHR13479:SF66">
    <property type="entry name" value="LARGE RIBOSOMAL SUBUNIT PROTEIN ML66"/>
    <property type="match status" value="1"/>
</dbReference>
<keyword evidence="2" id="KW-0687">Ribonucleoprotein</keyword>
<evidence type="ECO:0008006" key="5">
    <source>
        <dbReference type="Google" id="ProtNLM"/>
    </source>
</evidence>
<dbReference type="SUPFAM" id="SSF46911">
    <property type="entry name" value="Ribosomal protein S18"/>
    <property type="match status" value="1"/>
</dbReference>
<dbReference type="GO" id="GO:0005763">
    <property type="term" value="C:mitochondrial small ribosomal subunit"/>
    <property type="evidence" value="ECO:0007669"/>
    <property type="project" value="TreeGrafter"/>
</dbReference>
<reference evidence="3" key="1">
    <citation type="submission" date="2020-05" db="UniProtKB">
        <authorList>
            <consortium name="EnsemblMetazoa"/>
        </authorList>
    </citation>
    <scope>IDENTIFICATION</scope>
    <source>
        <strain evidence="3">BB02</strain>
    </source>
</reference>
<dbReference type="AlphaFoldDB" id="A0A2C9K420"/>
<dbReference type="Pfam" id="PF01084">
    <property type="entry name" value="Ribosomal_S18"/>
    <property type="match status" value="1"/>
</dbReference>
<dbReference type="VEuPathDB" id="VectorBase:BGLB012819"/>
<sequence length="172" mass="20031">MATTMKKISVPLINRLGLSTAKTLVPFYIRQFSLTPHHSVKRIEVTNKDKQTIIEGKPISLDKDKELTVRKIQAPTKCPLCEFQDKFTHRDVLVLQQFLSPDGRILPRHVTGVCFTMQWKLQNILYQSYSAGLLPNYKPILPVHEKPSDYDKSYRWRENNVYYEDFSTESSL</sequence>
<dbReference type="STRING" id="6526.A0A2C9K420"/>
<dbReference type="GO" id="GO:0003735">
    <property type="term" value="F:structural constituent of ribosome"/>
    <property type="evidence" value="ECO:0007669"/>
    <property type="project" value="InterPro"/>
</dbReference>